<proteinExistence type="predicted"/>
<dbReference type="SUPFAM" id="SSF51182">
    <property type="entry name" value="RmlC-like cupins"/>
    <property type="match status" value="1"/>
</dbReference>
<dbReference type="EMBL" id="ATHO01000141">
    <property type="protein sequence ID" value="EQB02857.1"/>
    <property type="molecule type" value="Genomic_DNA"/>
</dbReference>
<reference evidence="2 3" key="1">
    <citation type="journal article" date="2013" name="Genome Announc.">
        <title>Draft Genome Sequence of Sphingobium quisquiliarum Strain P25T, a Novel Hexachlorocyclohexane (HCH)-Degrading Bacterium Isolated from an HCH Dumpsite.</title>
        <authorList>
            <person name="Kumar Singh A."/>
            <person name="Sangwan N."/>
            <person name="Sharma A."/>
            <person name="Gupta V."/>
            <person name="Khurana J.P."/>
            <person name="Lal R."/>
        </authorList>
    </citation>
    <scope>NUCLEOTIDE SEQUENCE [LARGE SCALE GENOMIC DNA]</scope>
    <source>
        <strain evidence="2 3">P25</strain>
    </source>
</reference>
<dbReference type="PANTHER" id="PTHR40943">
    <property type="entry name" value="CYTOPLASMIC PROTEIN-RELATED"/>
    <property type="match status" value="1"/>
</dbReference>
<dbReference type="RefSeq" id="WP_021239178.1">
    <property type="nucleotide sequence ID" value="NZ_ATHO01000141.1"/>
</dbReference>
<protein>
    <recommendedName>
        <fullName evidence="1">(S)-ureidoglycine aminohydrolase cupin domain-containing protein</fullName>
    </recommendedName>
</protein>
<dbReference type="AlphaFoldDB" id="T0GQD5"/>
<evidence type="ECO:0000259" key="1">
    <source>
        <dbReference type="Pfam" id="PF05899"/>
    </source>
</evidence>
<dbReference type="InterPro" id="IPR014710">
    <property type="entry name" value="RmlC-like_jellyroll"/>
</dbReference>
<sequence>MHKFQPNDVPDLDPWGTLADLGSEVLEGEGLAFGKMVAGTPGAPLSCAFFATGKGRFRMTYPFNEHAVVVEGSATLTNELTGEAQTFAPGEAWYVEKGTPVLWEIHSDRFTKNYCAIA</sequence>
<gene>
    <name evidence="2" type="ORF">L288_15605</name>
</gene>
<feature type="domain" description="(S)-ureidoglycine aminohydrolase cupin" evidence="1">
    <location>
        <begin position="45"/>
        <end position="114"/>
    </location>
</feature>
<dbReference type="PATRIC" id="fig|1329909.3.peg.3001"/>
<name>T0GQD5_9SPHN</name>
<dbReference type="Gene3D" id="2.60.120.10">
    <property type="entry name" value="Jelly Rolls"/>
    <property type="match status" value="1"/>
</dbReference>
<evidence type="ECO:0000313" key="3">
    <source>
        <dbReference type="Proteomes" id="UP000015525"/>
    </source>
</evidence>
<dbReference type="Proteomes" id="UP000015525">
    <property type="component" value="Unassembled WGS sequence"/>
</dbReference>
<dbReference type="Pfam" id="PF05899">
    <property type="entry name" value="Cupin_3"/>
    <property type="match status" value="1"/>
</dbReference>
<comment type="caution">
    <text evidence="2">The sequence shown here is derived from an EMBL/GenBank/DDBJ whole genome shotgun (WGS) entry which is preliminary data.</text>
</comment>
<accession>T0GQD5</accession>
<dbReference type="InterPro" id="IPR008579">
    <property type="entry name" value="UGlyAH_Cupin_dom"/>
</dbReference>
<dbReference type="InterPro" id="IPR011051">
    <property type="entry name" value="RmlC_Cupin_sf"/>
</dbReference>
<evidence type="ECO:0000313" key="2">
    <source>
        <dbReference type="EMBL" id="EQB02857.1"/>
    </source>
</evidence>
<dbReference type="PANTHER" id="PTHR40943:SF1">
    <property type="entry name" value="CYTOPLASMIC PROTEIN"/>
    <property type="match status" value="1"/>
</dbReference>
<keyword evidence="3" id="KW-1185">Reference proteome</keyword>
<organism evidence="2 3">
    <name type="scientific">Sphingobium quisquiliarum P25</name>
    <dbReference type="NCBI Taxonomy" id="1329909"/>
    <lineage>
        <taxon>Bacteria</taxon>
        <taxon>Pseudomonadati</taxon>
        <taxon>Pseudomonadota</taxon>
        <taxon>Alphaproteobacteria</taxon>
        <taxon>Sphingomonadales</taxon>
        <taxon>Sphingomonadaceae</taxon>
        <taxon>Sphingobium</taxon>
    </lineage>
</organism>